<dbReference type="OrthoDB" id="9764804at2"/>
<dbReference type="Proteomes" id="UP000320876">
    <property type="component" value="Unassembled WGS sequence"/>
</dbReference>
<protein>
    <recommendedName>
        <fullName evidence="3">BNR/Asp-box repeat protein</fullName>
    </recommendedName>
</protein>
<comment type="caution">
    <text evidence="1">The sequence shown here is derived from an EMBL/GenBank/DDBJ whole genome shotgun (WGS) entry which is preliminary data.</text>
</comment>
<reference evidence="1 2" key="1">
    <citation type="submission" date="2019-06" db="EMBL/GenBank/DDBJ databases">
        <title>Sequencing the genomes of 1000 actinobacteria strains.</title>
        <authorList>
            <person name="Klenk H.-P."/>
        </authorList>
    </citation>
    <scope>NUCLEOTIDE SEQUENCE [LARGE SCALE GENOMIC DNA]</scope>
    <source>
        <strain evidence="1 2">DSM 45679</strain>
    </source>
</reference>
<dbReference type="Gene3D" id="2.130.10.10">
    <property type="entry name" value="YVTN repeat-like/Quinoprotein amine dehydrogenase"/>
    <property type="match status" value="1"/>
</dbReference>
<dbReference type="InterPro" id="IPR052025">
    <property type="entry name" value="Xyloglucanase_GH74"/>
</dbReference>
<dbReference type="PANTHER" id="PTHR43739:SF5">
    <property type="entry name" value="EXO-ALPHA-SIALIDASE"/>
    <property type="match status" value="1"/>
</dbReference>
<dbReference type="EMBL" id="VFML01000001">
    <property type="protein sequence ID" value="TQJ04581.1"/>
    <property type="molecule type" value="Genomic_DNA"/>
</dbReference>
<name>A0A542DN95_AMYCI</name>
<dbReference type="RefSeq" id="WP_142000238.1">
    <property type="nucleotide sequence ID" value="NZ_VFML01000001.1"/>
</dbReference>
<sequence>MDVLLGIGTRKGMWFARSRDGRASWELTGPHYPVDGVKALTIDTRGPSPRVLAGVVNEHFGTTVVTSTDLGQTWHEPEQAPIAFPEDADAALQGIWQLAQGPVDQPDVVYAGVEPHGLFRSDDGGKSFELVRGLWEHPHRKQWMPGGGGACLHTVIPHPTDANRVTVGISAGGVYRTADGGQTWEPGNTGIQAVFLPEDQRYPEFGQCVHKLAINPSRPDRYFLQNHHGVYRSEDDARSWQSIAGGLPDDFGFPMVVHPHRPEVIYNFPLVSSEFRFPPAGRCRVYRSEDAGDTWTALSTGLPEDGYWAAVMRDAMCTDDADPAGVYFGSRTGEVWCTPDEGEHWQLVAQHLPDVLCVRAAVV</sequence>
<evidence type="ECO:0008006" key="3">
    <source>
        <dbReference type="Google" id="ProtNLM"/>
    </source>
</evidence>
<accession>A0A542DN95</accession>
<dbReference type="PANTHER" id="PTHR43739">
    <property type="entry name" value="XYLOGLUCANASE (EUROFUNG)"/>
    <property type="match status" value="1"/>
</dbReference>
<dbReference type="CDD" id="cd15482">
    <property type="entry name" value="Sialidase_non-viral"/>
    <property type="match status" value="1"/>
</dbReference>
<evidence type="ECO:0000313" key="2">
    <source>
        <dbReference type="Proteomes" id="UP000320876"/>
    </source>
</evidence>
<dbReference type="AlphaFoldDB" id="A0A542DN95"/>
<dbReference type="GO" id="GO:0010411">
    <property type="term" value="P:xyloglucan metabolic process"/>
    <property type="evidence" value="ECO:0007669"/>
    <property type="project" value="TreeGrafter"/>
</dbReference>
<proteinExistence type="predicted"/>
<organism evidence="1 2">
    <name type="scientific">Amycolatopsis cihanbeyliensis</name>
    <dbReference type="NCBI Taxonomy" id="1128664"/>
    <lineage>
        <taxon>Bacteria</taxon>
        <taxon>Bacillati</taxon>
        <taxon>Actinomycetota</taxon>
        <taxon>Actinomycetes</taxon>
        <taxon>Pseudonocardiales</taxon>
        <taxon>Pseudonocardiaceae</taxon>
        <taxon>Amycolatopsis</taxon>
    </lineage>
</organism>
<evidence type="ECO:0000313" key="1">
    <source>
        <dbReference type="EMBL" id="TQJ04581.1"/>
    </source>
</evidence>
<keyword evidence="2" id="KW-1185">Reference proteome</keyword>
<gene>
    <name evidence="1" type="ORF">FB471_4381</name>
</gene>
<dbReference type="SUPFAM" id="SSF110296">
    <property type="entry name" value="Oligoxyloglucan reducing end-specific cellobiohydrolase"/>
    <property type="match status" value="1"/>
</dbReference>
<dbReference type="InterPro" id="IPR015943">
    <property type="entry name" value="WD40/YVTN_repeat-like_dom_sf"/>
</dbReference>